<comment type="caution">
    <text evidence="6">The sequence shown here is derived from an EMBL/GenBank/DDBJ whole genome shotgun (WGS) entry which is preliminary data.</text>
</comment>
<keyword evidence="3" id="KW-0378">Hydrolase</keyword>
<feature type="domain" description="Survival protein SurE-like phosphatase/nucleotidase" evidence="5">
    <location>
        <begin position="19"/>
        <end position="131"/>
    </location>
</feature>
<proteinExistence type="inferred from homology"/>
<accession>A0ABR1NXK2</accession>
<dbReference type="InterPro" id="IPR036523">
    <property type="entry name" value="SurE-like_sf"/>
</dbReference>
<evidence type="ECO:0000313" key="6">
    <source>
        <dbReference type="EMBL" id="KAK7719094.1"/>
    </source>
</evidence>
<keyword evidence="7" id="KW-1185">Reference proteome</keyword>
<evidence type="ECO:0000256" key="2">
    <source>
        <dbReference type="ARBA" id="ARBA00022723"/>
    </source>
</evidence>
<evidence type="ECO:0000256" key="1">
    <source>
        <dbReference type="ARBA" id="ARBA00011062"/>
    </source>
</evidence>
<protein>
    <recommendedName>
        <fullName evidence="5">Survival protein SurE-like phosphatase/nucleotidase domain-containing protein</fullName>
    </recommendedName>
</protein>
<dbReference type="InterPro" id="IPR002828">
    <property type="entry name" value="SurE-like_Pase/nucleotidase"/>
</dbReference>
<feature type="domain" description="Survival protein SurE-like phosphatase/nucleotidase" evidence="5">
    <location>
        <begin position="148"/>
        <end position="235"/>
    </location>
</feature>
<feature type="chain" id="PRO_5046304307" description="Survival protein SurE-like phosphatase/nucleotidase domain-containing protein" evidence="4">
    <location>
        <begin position="17"/>
        <end position="313"/>
    </location>
</feature>
<dbReference type="Pfam" id="PF01975">
    <property type="entry name" value="SurE"/>
    <property type="match status" value="2"/>
</dbReference>
<dbReference type="InterPro" id="IPR030048">
    <property type="entry name" value="SurE"/>
</dbReference>
<evidence type="ECO:0000313" key="7">
    <source>
        <dbReference type="Proteomes" id="UP001430848"/>
    </source>
</evidence>
<dbReference type="PANTHER" id="PTHR30457:SF0">
    <property type="entry name" value="PHOSPHATASE, PUTATIVE (AFU_ORTHOLOGUE AFUA_4G01070)-RELATED"/>
    <property type="match status" value="1"/>
</dbReference>
<reference evidence="6 7" key="1">
    <citation type="submission" date="2024-02" db="EMBL/GenBank/DDBJ databases">
        <title>De novo assembly and annotation of 12 fungi associated with fruit tree decline syndrome in Ontario, Canada.</title>
        <authorList>
            <person name="Sulman M."/>
            <person name="Ellouze W."/>
            <person name="Ilyukhin E."/>
        </authorList>
    </citation>
    <scope>NUCLEOTIDE SEQUENCE [LARGE SCALE GENOMIC DNA]</scope>
    <source>
        <strain evidence="6 7">M169</strain>
    </source>
</reference>
<sequence length="313" mass="32058">MQIPLSVLLAPLAAQAVNIVLSNDDGWAEKNIRVFYDALTSAGESVIISAPADNRSGTGSSDATPGTVTSGCEFNSCPAGSPPYGSDSSNPRFNYVNSYPVTSIRYGIQTLSPKFFGGAPDIAVAGYNVGGKTPLPTRTAPDTHHPPANLGSTTLISGTVGAATEAALEGIPAIAFSGTSGSQVSYTTATQTYQTVYAQLSTNVTTTLVDSVKPYLPDGIWLNVNYPTVSSSTCTSASRFKFVLSRINSASSSAAADVRTCGSTRLPTESSVVGTSGCYASISVGVASNKKDATAAEQAVVLGKLQSILSCLP</sequence>
<keyword evidence="4" id="KW-0732">Signal</keyword>
<gene>
    <name evidence="6" type="ORF">SLS63_010244</name>
</gene>
<evidence type="ECO:0000256" key="4">
    <source>
        <dbReference type="SAM" id="SignalP"/>
    </source>
</evidence>
<dbReference type="Gene3D" id="3.40.1210.10">
    <property type="entry name" value="Survival protein SurE-like phosphatase/nucleotidase"/>
    <property type="match status" value="2"/>
</dbReference>
<dbReference type="EMBL" id="JAKNSF020000082">
    <property type="protein sequence ID" value="KAK7719094.1"/>
    <property type="molecule type" value="Genomic_DNA"/>
</dbReference>
<dbReference type="PANTHER" id="PTHR30457">
    <property type="entry name" value="5'-NUCLEOTIDASE SURE"/>
    <property type="match status" value="1"/>
</dbReference>
<evidence type="ECO:0000256" key="3">
    <source>
        <dbReference type="ARBA" id="ARBA00022801"/>
    </source>
</evidence>
<name>A0ABR1NXK2_DIAER</name>
<keyword evidence="2" id="KW-0479">Metal-binding</keyword>
<feature type="signal peptide" evidence="4">
    <location>
        <begin position="1"/>
        <end position="16"/>
    </location>
</feature>
<evidence type="ECO:0000259" key="5">
    <source>
        <dbReference type="Pfam" id="PF01975"/>
    </source>
</evidence>
<dbReference type="Proteomes" id="UP001430848">
    <property type="component" value="Unassembled WGS sequence"/>
</dbReference>
<dbReference type="SUPFAM" id="SSF64167">
    <property type="entry name" value="SurE-like"/>
    <property type="match status" value="1"/>
</dbReference>
<organism evidence="6 7">
    <name type="scientific">Diaporthe eres</name>
    <name type="common">Phomopsis oblonga</name>
    <dbReference type="NCBI Taxonomy" id="83184"/>
    <lineage>
        <taxon>Eukaryota</taxon>
        <taxon>Fungi</taxon>
        <taxon>Dikarya</taxon>
        <taxon>Ascomycota</taxon>
        <taxon>Pezizomycotina</taxon>
        <taxon>Sordariomycetes</taxon>
        <taxon>Sordariomycetidae</taxon>
        <taxon>Diaporthales</taxon>
        <taxon>Diaporthaceae</taxon>
        <taxon>Diaporthe</taxon>
        <taxon>Diaporthe eres species complex</taxon>
    </lineage>
</organism>
<comment type="similarity">
    <text evidence="1">Belongs to the SurE nucleotidase family.</text>
</comment>